<organism evidence="4">
    <name type="scientific">metagenome</name>
    <dbReference type="NCBI Taxonomy" id="256318"/>
    <lineage>
        <taxon>unclassified sequences</taxon>
        <taxon>metagenomes</taxon>
    </lineage>
</organism>
<protein>
    <recommendedName>
        <fullName evidence="3">Bacterial spore germination immunoglobulin-like domain-containing protein</fullName>
    </recommendedName>
</protein>
<feature type="transmembrane region" description="Helical" evidence="2">
    <location>
        <begin position="50"/>
        <end position="71"/>
    </location>
</feature>
<sequence>MTSQLPDEERLRRLLDETVADLDPADRLDAIRARTRRSTRSDSDTIKRPWFWGTLGAAVATAAVVGGFALLNDERPTADPAPITTPSDTATDPQVTPSQDPTSAGGETVVAGVYYTGDTPRGPRLFREFHQVPAADRLLASLEQATAQPSDPDYRSDWPAGSFTSAGFDGVGTDGVYSITLADASLRDRPAGMTADEAGIAVEALIYTIQAAGQTRAPVQFYLDSNPIDQVYGVPTAEPLAQGDPLEVLSLVNLSNPAEGATVSGRLQVDGVASSYEATVPWQLLDGSTEVAQGFFTAGGYVDRLYPFADDIDLTGVAPGTYTLRVQTDDPSGGEGPGPFVDTRTVTVE</sequence>
<gene>
    <name evidence="4" type="ORF">NOCA2140068</name>
</gene>
<evidence type="ECO:0000256" key="2">
    <source>
        <dbReference type="SAM" id="Phobius"/>
    </source>
</evidence>
<evidence type="ECO:0000256" key="1">
    <source>
        <dbReference type="SAM" id="MobiDB-lite"/>
    </source>
</evidence>
<accession>A0A2P2BWX0</accession>
<name>A0A2P2BWX0_9ZZZZ</name>
<keyword evidence="2" id="KW-1133">Transmembrane helix</keyword>
<evidence type="ECO:0000259" key="3">
    <source>
        <dbReference type="Pfam" id="PF10648"/>
    </source>
</evidence>
<evidence type="ECO:0000313" key="4">
    <source>
        <dbReference type="EMBL" id="CUR54245.1"/>
    </source>
</evidence>
<feature type="region of interest" description="Disordered" evidence="1">
    <location>
        <begin position="76"/>
        <end position="107"/>
    </location>
</feature>
<proteinExistence type="predicted"/>
<feature type="domain" description="Bacterial spore germination immunoglobulin-like" evidence="3">
    <location>
        <begin position="252"/>
        <end position="335"/>
    </location>
</feature>
<dbReference type="Pfam" id="PF10648">
    <property type="entry name" value="Gmad2"/>
    <property type="match status" value="1"/>
</dbReference>
<feature type="compositionally biased region" description="Polar residues" evidence="1">
    <location>
        <begin position="84"/>
        <end position="102"/>
    </location>
</feature>
<dbReference type="EMBL" id="CZKA01000006">
    <property type="protein sequence ID" value="CUR54245.1"/>
    <property type="molecule type" value="Genomic_DNA"/>
</dbReference>
<keyword evidence="2" id="KW-0812">Transmembrane</keyword>
<feature type="region of interest" description="Disordered" evidence="1">
    <location>
        <begin position="327"/>
        <end position="349"/>
    </location>
</feature>
<keyword evidence="2" id="KW-0472">Membrane</keyword>
<dbReference type="AlphaFoldDB" id="A0A2P2BWX0"/>
<reference evidence="4" key="1">
    <citation type="submission" date="2015-08" db="EMBL/GenBank/DDBJ databases">
        <authorList>
            <person name="Babu N.S."/>
            <person name="Beckwith C.J."/>
            <person name="Beseler K.G."/>
            <person name="Brison A."/>
            <person name="Carone J.V."/>
            <person name="Caskin T.P."/>
            <person name="Diamond M."/>
            <person name="Durham M.E."/>
            <person name="Foxe J.M."/>
            <person name="Go M."/>
            <person name="Henderson B.A."/>
            <person name="Jones I.B."/>
            <person name="McGettigan J.A."/>
            <person name="Micheletti S.J."/>
            <person name="Nasrallah M.E."/>
            <person name="Ortiz D."/>
            <person name="Piller C.R."/>
            <person name="Privatt S.R."/>
            <person name="Schneider S.L."/>
            <person name="Sharp S."/>
            <person name="Smith T.C."/>
            <person name="Stanton J.D."/>
            <person name="Ullery H.E."/>
            <person name="Wilson R.J."/>
            <person name="Serrano M.G."/>
            <person name="Buck G."/>
            <person name="Lee V."/>
            <person name="Wang Y."/>
            <person name="Carvalho R."/>
            <person name="Voegtly L."/>
            <person name="Shi R."/>
            <person name="Duckworth R."/>
            <person name="Johnson A."/>
            <person name="Loviza R."/>
            <person name="Walstead R."/>
            <person name="Shah Z."/>
            <person name="Kiflezghi M."/>
            <person name="Wade K."/>
            <person name="Ball S.L."/>
            <person name="Bradley K.W."/>
            <person name="Asai D.J."/>
            <person name="Bowman C.A."/>
            <person name="Russell D.A."/>
            <person name="Pope W.H."/>
            <person name="Jacobs-Sera D."/>
            <person name="Hendrix R.W."/>
            <person name="Hatfull G.F."/>
        </authorList>
    </citation>
    <scope>NUCLEOTIDE SEQUENCE</scope>
</reference>
<dbReference type="InterPro" id="IPR018911">
    <property type="entry name" value="Gmad2_Ig-like_dom"/>
</dbReference>